<dbReference type="InterPro" id="IPR014557">
    <property type="entry name" value="UCP029548_STAS-type"/>
</dbReference>
<dbReference type="Proteomes" id="UP001165678">
    <property type="component" value="Unassembled WGS sequence"/>
</dbReference>
<gene>
    <name evidence="2" type="ORF">OQ287_10090</name>
</gene>
<dbReference type="PANTHER" id="PTHR33495">
    <property type="entry name" value="ANTI-SIGMA FACTOR ANTAGONIST TM_1081-RELATED-RELATED"/>
    <property type="match status" value="1"/>
</dbReference>
<dbReference type="SUPFAM" id="SSF52091">
    <property type="entry name" value="SpoIIaa-like"/>
    <property type="match status" value="1"/>
</dbReference>
<dbReference type="Gene3D" id="3.30.750.24">
    <property type="entry name" value="STAS domain"/>
    <property type="match status" value="1"/>
</dbReference>
<dbReference type="EMBL" id="JAPIVE010000003">
    <property type="protein sequence ID" value="MCX2524594.1"/>
    <property type="molecule type" value="Genomic_DNA"/>
</dbReference>
<sequence>MTEARIQAAYVDHVFILKLAGDVRLTLCATLDQQVSALARLTDLEDVIIDLRDVVNLDSTSLGFLAKIALAIKARLNRQPVVIASHPDVLRMFEVMGFGQYVTLSEAPPPNVGPLYDLPVVKVDEEGLRERILDAHRTLMDMNDRNRDEFQPLVDLLELQRFDAGYSR</sequence>
<reference evidence="2" key="1">
    <citation type="submission" date="2022-11" db="EMBL/GenBank/DDBJ databases">
        <title>Larsenimonas rhizosphaerae sp. nov., isolated from a tidal mudflat.</title>
        <authorList>
            <person name="Lee S.D."/>
            <person name="Kim I.S."/>
        </authorList>
    </citation>
    <scope>NUCLEOTIDE SEQUENCE</scope>
    <source>
        <strain evidence="2">GH2-1</strain>
    </source>
</reference>
<dbReference type="PIRSF" id="PIRSF029548">
    <property type="entry name" value="UCP029548"/>
    <property type="match status" value="1"/>
</dbReference>
<accession>A0AA41ZI35</accession>
<dbReference type="InterPro" id="IPR036513">
    <property type="entry name" value="STAS_dom_sf"/>
</dbReference>
<feature type="domain" description="STAS" evidence="1">
    <location>
        <begin position="4"/>
        <end position="139"/>
    </location>
</feature>
<dbReference type="GO" id="GO:0043856">
    <property type="term" value="F:anti-sigma factor antagonist activity"/>
    <property type="evidence" value="ECO:0007669"/>
    <property type="project" value="TreeGrafter"/>
</dbReference>
<comment type="caution">
    <text evidence="2">The sequence shown here is derived from an EMBL/GenBank/DDBJ whole genome shotgun (WGS) entry which is preliminary data.</text>
</comment>
<dbReference type="AlphaFoldDB" id="A0AA41ZI35"/>
<protein>
    <submittedName>
        <fullName evidence="2">STAS domain-containing protein</fullName>
    </submittedName>
</protein>
<dbReference type="PROSITE" id="PS50801">
    <property type="entry name" value="STAS"/>
    <property type="match status" value="1"/>
</dbReference>
<evidence type="ECO:0000313" key="2">
    <source>
        <dbReference type="EMBL" id="MCX2524594.1"/>
    </source>
</evidence>
<proteinExistence type="predicted"/>
<dbReference type="RefSeq" id="WP_265896354.1">
    <property type="nucleotide sequence ID" value="NZ_JAPIVE010000003.1"/>
</dbReference>
<name>A0AA41ZI35_9GAMM</name>
<keyword evidence="3" id="KW-1185">Reference proteome</keyword>
<evidence type="ECO:0000259" key="1">
    <source>
        <dbReference type="PROSITE" id="PS50801"/>
    </source>
</evidence>
<dbReference type="Pfam" id="PF01740">
    <property type="entry name" value="STAS"/>
    <property type="match status" value="1"/>
</dbReference>
<evidence type="ECO:0000313" key="3">
    <source>
        <dbReference type="Proteomes" id="UP001165678"/>
    </source>
</evidence>
<dbReference type="InterPro" id="IPR002645">
    <property type="entry name" value="STAS_dom"/>
</dbReference>
<dbReference type="CDD" id="cd07043">
    <property type="entry name" value="STAS_anti-anti-sigma_factors"/>
    <property type="match status" value="1"/>
</dbReference>
<dbReference type="PANTHER" id="PTHR33495:SF2">
    <property type="entry name" value="ANTI-SIGMA FACTOR ANTAGONIST TM_1081-RELATED"/>
    <property type="match status" value="1"/>
</dbReference>
<organism evidence="2 3">
    <name type="scientific">Larsenimonas rhizosphaerae</name>
    <dbReference type="NCBI Taxonomy" id="2944682"/>
    <lineage>
        <taxon>Bacteria</taxon>
        <taxon>Pseudomonadati</taxon>
        <taxon>Pseudomonadota</taxon>
        <taxon>Gammaproteobacteria</taxon>
        <taxon>Oceanospirillales</taxon>
        <taxon>Halomonadaceae</taxon>
        <taxon>Larsenimonas</taxon>
    </lineage>
</organism>